<dbReference type="AlphaFoldDB" id="T1L3I5"/>
<keyword evidence="3" id="KW-1185">Reference proteome</keyword>
<name>T1L3I5_TETUR</name>
<evidence type="ECO:0000259" key="1">
    <source>
        <dbReference type="PROSITE" id="PS51545"/>
    </source>
</evidence>
<proteinExistence type="predicted"/>
<dbReference type="InterPro" id="IPR042236">
    <property type="entry name" value="PI3K_accessory_sf"/>
</dbReference>
<dbReference type="Gene3D" id="1.25.40.70">
    <property type="entry name" value="Phosphatidylinositol 3-kinase, accessory domain (PIK)"/>
    <property type="match status" value="1"/>
</dbReference>
<sequence>MDNGSWLLRLFQSRLFEMSLAINYLFKSKEPGVLSYIGNRLFTFEEADVDFYLPQLVVLYINHSDVADALHPYFINRCRSCPEFSLQLAWLLNAFCHDASPSSSSSLISCSSSASIPNLKKSHGVKLKNLILSEELKPKQSTYKHINNFTDNLTSLRSTNLTISNGVGSEKIQITGDSPTKTTSCTSNVTVNGTPTLLTIQSILKIIKITVIITAKVKIDQTLM</sequence>
<accession>T1L3I5</accession>
<dbReference type="HOGENOM" id="CLU_1236462_0_0_1"/>
<dbReference type="InterPro" id="IPR001263">
    <property type="entry name" value="PI3K_accessory_dom"/>
</dbReference>
<dbReference type="EnsemblMetazoa" id="tetur35g01646.1">
    <property type="protein sequence ID" value="tetur35g01646.1"/>
    <property type="gene ID" value="tetur35g01646"/>
</dbReference>
<reference evidence="2" key="2">
    <citation type="submission" date="2015-06" db="UniProtKB">
        <authorList>
            <consortium name="EnsemblMetazoa"/>
        </authorList>
    </citation>
    <scope>IDENTIFICATION</scope>
</reference>
<evidence type="ECO:0000313" key="3">
    <source>
        <dbReference type="Proteomes" id="UP000015104"/>
    </source>
</evidence>
<dbReference type="EMBL" id="CAEY01001020">
    <property type="status" value="NOT_ANNOTATED_CDS"/>
    <property type="molecule type" value="Genomic_DNA"/>
</dbReference>
<dbReference type="eggNOG" id="KOG0903">
    <property type="taxonomic scope" value="Eukaryota"/>
</dbReference>
<protein>
    <recommendedName>
        <fullName evidence="1">PIK helical domain-containing protein</fullName>
    </recommendedName>
</protein>
<reference evidence="3" key="1">
    <citation type="submission" date="2011-08" db="EMBL/GenBank/DDBJ databases">
        <authorList>
            <person name="Rombauts S."/>
        </authorList>
    </citation>
    <scope>NUCLEOTIDE SEQUENCE</scope>
    <source>
        <strain evidence="3">London</strain>
    </source>
</reference>
<dbReference type="Proteomes" id="UP000015104">
    <property type="component" value="Unassembled WGS sequence"/>
</dbReference>
<evidence type="ECO:0000313" key="2">
    <source>
        <dbReference type="EnsemblMetazoa" id="tetur35g01646.1"/>
    </source>
</evidence>
<dbReference type="InterPro" id="IPR049160">
    <property type="entry name" value="PI4KB-PIK1_PIK"/>
</dbReference>
<dbReference type="InterPro" id="IPR016024">
    <property type="entry name" value="ARM-type_fold"/>
</dbReference>
<dbReference type="SUPFAM" id="SSF48371">
    <property type="entry name" value="ARM repeat"/>
    <property type="match status" value="1"/>
</dbReference>
<dbReference type="PROSITE" id="PS51545">
    <property type="entry name" value="PIK_HELICAL"/>
    <property type="match status" value="1"/>
</dbReference>
<dbReference type="STRING" id="32264.T1L3I5"/>
<organism evidence="2 3">
    <name type="scientific">Tetranychus urticae</name>
    <name type="common">Two-spotted spider mite</name>
    <dbReference type="NCBI Taxonomy" id="32264"/>
    <lineage>
        <taxon>Eukaryota</taxon>
        <taxon>Metazoa</taxon>
        <taxon>Ecdysozoa</taxon>
        <taxon>Arthropoda</taxon>
        <taxon>Chelicerata</taxon>
        <taxon>Arachnida</taxon>
        <taxon>Acari</taxon>
        <taxon>Acariformes</taxon>
        <taxon>Trombidiformes</taxon>
        <taxon>Prostigmata</taxon>
        <taxon>Eleutherengona</taxon>
        <taxon>Raphignathae</taxon>
        <taxon>Tetranychoidea</taxon>
        <taxon>Tetranychidae</taxon>
        <taxon>Tetranychus</taxon>
    </lineage>
</organism>
<dbReference type="Pfam" id="PF21245">
    <property type="entry name" value="PI4KB-PIK1_PIK"/>
    <property type="match status" value="1"/>
</dbReference>
<feature type="domain" description="PIK helical" evidence="1">
    <location>
        <begin position="1"/>
        <end position="115"/>
    </location>
</feature>